<dbReference type="PANTHER" id="PTHR11645">
    <property type="entry name" value="PYRROLINE-5-CARBOXYLATE REDUCTASE"/>
    <property type="match status" value="1"/>
</dbReference>
<sequence>MASVEIGNSIGDITRDLPSLKFENAISEEEAQYLVLRTRSHAITVSACAQATYFAAVLNEARQHILELRSPQQSKTSKFLQDAPPRDPLLVGIIGCGRIGLHLANALLTYADVQPKELFVSTRRPETLGTLKDRGVSCVYNNAKVATSVHLLFLCVLPSQLPDIADDIKGIVPAHCTVYTFLSSVPIPRLRQVIKCSSLIKPEFSLPPDKADKPWDCSKDVCTTLENSQQVQATCPLSLDKEDAILSTDDKWAEMVLYSFVNLCIRLGLSREETLSTLNCVVLGQAVSREYTSKFAAENFTKRKDIFPIFDLAAVAANPTPLTRVITEDEEIRRQFVKKYKSTFDKFYYWKGIKQVKKKPDGD</sequence>
<dbReference type="AlphaFoldDB" id="A0A914BCE9"/>
<dbReference type="InterPro" id="IPR036291">
    <property type="entry name" value="NAD(P)-bd_dom_sf"/>
</dbReference>
<dbReference type="Gene3D" id="3.40.50.720">
    <property type="entry name" value="NAD(P)-binding Rossmann-like Domain"/>
    <property type="match status" value="1"/>
</dbReference>
<keyword evidence="4" id="KW-1185">Reference proteome</keyword>
<dbReference type="GeneID" id="119741718"/>
<comment type="similarity">
    <text evidence="1">Belongs to the pyrroline-5-carboxylate reductase family.</text>
</comment>
<dbReference type="GO" id="GO:0055129">
    <property type="term" value="P:L-proline biosynthetic process"/>
    <property type="evidence" value="ECO:0007669"/>
    <property type="project" value="TreeGrafter"/>
</dbReference>
<dbReference type="OrthoDB" id="195672at2759"/>
<feature type="domain" description="Pyrroline-5-carboxylate reductase catalytic N-terminal" evidence="2">
    <location>
        <begin position="91"/>
        <end position="169"/>
    </location>
</feature>
<protein>
    <recommendedName>
        <fullName evidence="2">Pyrroline-5-carboxylate reductase catalytic N-terminal domain-containing protein</fullName>
    </recommendedName>
</protein>
<dbReference type="Pfam" id="PF03807">
    <property type="entry name" value="F420_oxidored"/>
    <property type="match status" value="1"/>
</dbReference>
<organism evidence="3 4">
    <name type="scientific">Patiria miniata</name>
    <name type="common">Bat star</name>
    <name type="synonym">Asterina miniata</name>
    <dbReference type="NCBI Taxonomy" id="46514"/>
    <lineage>
        <taxon>Eukaryota</taxon>
        <taxon>Metazoa</taxon>
        <taxon>Echinodermata</taxon>
        <taxon>Eleutherozoa</taxon>
        <taxon>Asterozoa</taxon>
        <taxon>Asteroidea</taxon>
        <taxon>Valvatacea</taxon>
        <taxon>Valvatida</taxon>
        <taxon>Asterinidae</taxon>
        <taxon>Patiria</taxon>
    </lineage>
</organism>
<proteinExistence type="inferred from homology"/>
<evidence type="ECO:0000259" key="2">
    <source>
        <dbReference type="Pfam" id="PF03807"/>
    </source>
</evidence>
<dbReference type="CTD" id="122945"/>
<accession>A0A914BCE9</accession>
<dbReference type="Proteomes" id="UP000887568">
    <property type="component" value="Unplaced"/>
</dbReference>
<evidence type="ECO:0000313" key="3">
    <source>
        <dbReference type="EnsemblMetazoa" id="XP_038073515.1"/>
    </source>
</evidence>
<dbReference type="PANTHER" id="PTHR11645:SF58">
    <property type="entry name" value="NADP-DEPENDENT OXIDOREDUCTASE DOMAIN-CONTAINING PROTEIN 1"/>
    <property type="match status" value="1"/>
</dbReference>
<reference evidence="3" key="1">
    <citation type="submission" date="2022-11" db="UniProtKB">
        <authorList>
            <consortium name="EnsemblMetazoa"/>
        </authorList>
    </citation>
    <scope>IDENTIFICATION</scope>
</reference>
<dbReference type="RefSeq" id="XP_038073515.1">
    <property type="nucleotide sequence ID" value="XM_038217587.1"/>
</dbReference>
<evidence type="ECO:0000256" key="1">
    <source>
        <dbReference type="ARBA" id="ARBA00005525"/>
    </source>
</evidence>
<dbReference type="SUPFAM" id="SSF51735">
    <property type="entry name" value="NAD(P)-binding Rossmann-fold domains"/>
    <property type="match status" value="1"/>
</dbReference>
<dbReference type="OMA" id="YCDSFGI"/>
<evidence type="ECO:0000313" key="4">
    <source>
        <dbReference type="Proteomes" id="UP000887568"/>
    </source>
</evidence>
<dbReference type="EnsemblMetazoa" id="XM_038217587.1">
    <property type="protein sequence ID" value="XP_038073515.1"/>
    <property type="gene ID" value="LOC119741718"/>
</dbReference>
<dbReference type="GO" id="GO:0004735">
    <property type="term" value="F:pyrroline-5-carboxylate reductase activity"/>
    <property type="evidence" value="ECO:0007669"/>
    <property type="project" value="TreeGrafter"/>
</dbReference>
<dbReference type="InterPro" id="IPR028939">
    <property type="entry name" value="P5C_Rdtase_cat_N"/>
</dbReference>
<name>A0A914BCE9_PATMI</name>